<feature type="region of interest" description="Disordered" evidence="3">
    <location>
        <begin position="233"/>
        <end position="265"/>
    </location>
</feature>
<protein>
    <submittedName>
        <fullName evidence="4">Metallophosphoesterase, PPA1498 family</fullName>
    </submittedName>
</protein>
<dbReference type="STRING" id="630515.SAMN04489812_5567"/>
<dbReference type="GO" id="GO:0016787">
    <property type="term" value="F:hydrolase activity"/>
    <property type="evidence" value="ECO:0007669"/>
    <property type="project" value="UniProtKB-KW"/>
</dbReference>
<dbReference type="PANTHER" id="PTHR42988">
    <property type="entry name" value="PHOSPHOHYDROLASE"/>
    <property type="match status" value="1"/>
</dbReference>
<dbReference type="Gene3D" id="3.60.21.10">
    <property type="match status" value="1"/>
</dbReference>
<reference evidence="4 5" key="1">
    <citation type="submission" date="2016-10" db="EMBL/GenBank/DDBJ databases">
        <authorList>
            <person name="de Groot N.N."/>
        </authorList>
    </citation>
    <scope>NUCLEOTIDE SEQUENCE [LARGE SCALE GENOMIC DNA]</scope>
    <source>
        <strain evidence="4 5">DSM 21800</strain>
    </source>
</reference>
<evidence type="ECO:0000256" key="3">
    <source>
        <dbReference type="SAM" id="MobiDB-lite"/>
    </source>
</evidence>
<sequence length="521" mass="56445">MTRPPRDTTQATIIRTAPQPDTGYRRLTAGPAEQHRARTELITGSAWSLPDRPVGRLVQVTDFQLADLVSPSRLEFLQRLAGVPAWRRMLPAYRPQEFLLLQAIEAILRTIRELATEPGRGFDAVITTGDNTDSAQLNELQTFLTLMNGGPIRPGDPNDGLDSTVSASGNEYYWNPEPTSRDRWKTERGLPNHPGALAAAARPFEAGGLGAPWLACFGNHDCLVQGRAPAPPGYDDFLTGGSKPSDRPLDRDPSDPQSTQRPDTLDAYCDDPLIFSTAAPHDIEALPERRMIDKATYVRLHRETGQQPAGHGFTAENAADGTAYYSYDAIDGLRLIILDTTNPAGGVDGCVDERQFGWLAGELGSAGERLVIICSHHGLSTLTNATGDGTWGGRLRLADEVEELLHRHGSVIAWLSGHTHVNKVTPRPGPSGGFWEISTSSIAEWPVQVRELEVFATDEGIAIRATMIDSAVAPEPTGDLDLDDLAGLHREVAANDPGSVGGLDAEGTPQDRNVVLYLRRS</sequence>
<evidence type="ECO:0000256" key="1">
    <source>
        <dbReference type="ARBA" id="ARBA00022723"/>
    </source>
</evidence>
<dbReference type="InterPro" id="IPR022506">
    <property type="entry name" value="Metallophosphoesterase_PPA1498"/>
</dbReference>
<dbReference type="Proteomes" id="UP000199103">
    <property type="component" value="Chromosome I"/>
</dbReference>
<keyword evidence="1" id="KW-0479">Metal-binding</keyword>
<evidence type="ECO:0000313" key="4">
    <source>
        <dbReference type="EMBL" id="SDT39152.1"/>
    </source>
</evidence>
<dbReference type="PANTHER" id="PTHR42988:SF2">
    <property type="entry name" value="CYCLIC NUCLEOTIDE PHOSPHODIESTERASE CBUA0032-RELATED"/>
    <property type="match status" value="1"/>
</dbReference>
<dbReference type="InterPro" id="IPR050884">
    <property type="entry name" value="CNP_phosphodiesterase-III"/>
</dbReference>
<dbReference type="OrthoDB" id="8132905at2"/>
<accession>A0A1H2A0G4</accession>
<organism evidence="4 5">
    <name type="scientific">Microlunatus soli</name>
    <dbReference type="NCBI Taxonomy" id="630515"/>
    <lineage>
        <taxon>Bacteria</taxon>
        <taxon>Bacillati</taxon>
        <taxon>Actinomycetota</taxon>
        <taxon>Actinomycetes</taxon>
        <taxon>Propionibacteriales</taxon>
        <taxon>Propionibacteriaceae</taxon>
        <taxon>Microlunatus</taxon>
    </lineage>
</organism>
<dbReference type="GO" id="GO:0046872">
    <property type="term" value="F:metal ion binding"/>
    <property type="evidence" value="ECO:0007669"/>
    <property type="project" value="UniProtKB-KW"/>
</dbReference>
<dbReference type="RefSeq" id="WP_091529906.1">
    <property type="nucleotide sequence ID" value="NZ_LT629772.1"/>
</dbReference>
<dbReference type="EMBL" id="LT629772">
    <property type="protein sequence ID" value="SDT39152.1"/>
    <property type="molecule type" value="Genomic_DNA"/>
</dbReference>
<dbReference type="InterPro" id="IPR029052">
    <property type="entry name" value="Metallo-depent_PP-like"/>
</dbReference>
<evidence type="ECO:0000313" key="5">
    <source>
        <dbReference type="Proteomes" id="UP000199103"/>
    </source>
</evidence>
<keyword evidence="5" id="KW-1185">Reference proteome</keyword>
<dbReference type="SUPFAM" id="SSF56300">
    <property type="entry name" value="Metallo-dependent phosphatases"/>
    <property type="match status" value="1"/>
</dbReference>
<dbReference type="AlphaFoldDB" id="A0A1H2A0G4"/>
<feature type="compositionally biased region" description="Basic and acidic residues" evidence="3">
    <location>
        <begin position="244"/>
        <end position="254"/>
    </location>
</feature>
<name>A0A1H2A0G4_9ACTN</name>
<dbReference type="NCBIfam" id="TIGR03767">
    <property type="entry name" value="P_acnes_RR"/>
    <property type="match status" value="1"/>
</dbReference>
<proteinExistence type="predicted"/>
<gene>
    <name evidence="4" type="ORF">SAMN04489812_5567</name>
</gene>
<evidence type="ECO:0000256" key="2">
    <source>
        <dbReference type="ARBA" id="ARBA00022801"/>
    </source>
</evidence>
<keyword evidence="2" id="KW-0378">Hydrolase</keyword>